<name>A0A8X6VES0_TRICX</name>
<dbReference type="AlphaFoldDB" id="A0A8X6VES0"/>
<comment type="caution">
    <text evidence="5">The sequence shown here is derived from an EMBL/GenBank/DDBJ whole genome shotgun (WGS) entry which is preliminary data.</text>
</comment>
<dbReference type="GO" id="GO:0042575">
    <property type="term" value="C:DNA polymerase complex"/>
    <property type="evidence" value="ECO:0007669"/>
    <property type="project" value="UniProtKB-ARBA"/>
</dbReference>
<dbReference type="InterPro" id="IPR050951">
    <property type="entry name" value="Retrovirus_Pol_polyprotein"/>
</dbReference>
<dbReference type="InterPro" id="IPR036397">
    <property type="entry name" value="RNaseH_sf"/>
</dbReference>
<feature type="domain" description="Integrase catalytic" evidence="4">
    <location>
        <begin position="390"/>
        <end position="548"/>
    </location>
</feature>
<evidence type="ECO:0000256" key="3">
    <source>
        <dbReference type="SAM" id="Coils"/>
    </source>
</evidence>
<feature type="coiled-coil region" evidence="3">
    <location>
        <begin position="566"/>
        <end position="597"/>
    </location>
</feature>
<keyword evidence="2" id="KW-0511">Multifunctional enzyme</keyword>
<dbReference type="PANTHER" id="PTHR37984:SF5">
    <property type="entry name" value="PROTEIN NYNRIN-LIKE"/>
    <property type="match status" value="1"/>
</dbReference>
<evidence type="ECO:0000313" key="6">
    <source>
        <dbReference type="Proteomes" id="UP000887159"/>
    </source>
</evidence>
<sequence>MRIILKDEEPVCQPPRRLAFTERQEVNKQIEEWLNEGIIRPSSAEYASPIVMVKKKDGSSRMCIDYRKLNQKLVKDKFPLPIIEDVLDTLQEAKVYSTLDLRNGFFHVDVDEDCRKYTSFVVPDGQYEFNKVPFGLSTSPGVFQRYVSCHIVESGTIKPSPTKTLAGRKFPEPTTIKQVQSFLGLTGYFRKYIKDYSKIAKPLSDLTRKENLFVFGIQQKEAFEKLKKIMSEGPILHLYKYGRKTELHTDACKQGYGAILLQEAEDGKLHPVYYMSKKTNTAEENISEDYAKKELITRIARWALQLEEFDYEIEHRAGSRMKHVDALSRYPVMMVCNDTLTSKLKNAQEEDDDIQTLKSLLEKQESEEFFERNANKKTSKKEGFLNPISKESIPLSTYHVDFIGPLPSTNKSYQHIFTVVDAFTKFTWLYPVKTVSAESALEKLKQQQKTFGNPIRIISDRGSAFTSKLFNDYCDEENIQHLQIATGVPRGNGQVERIHRTLIPVLTKLSLDDSTKWYKYVDRLQRILNSTISRSTKWTPFELLVGIKMRNKEDILIKDLLLEEMAKELLEQREFLRNDAKKNIETLQSENRKTYNRRRKKASLYKEGDLVAIQRTQFGAGLKLRPKFLGPYKVTKVNSKDRYEVEKVGQHDGPNSTTTSADLMKLFMLN</sequence>
<dbReference type="Gene3D" id="3.30.420.10">
    <property type="entry name" value="Ribonuclease H-like superfamily/Ribonuclease H"/>
    <property type="match status" value="1"/>
</dbReference>
<dbReference type="GO" id="GO:0015074">
    <property type="term" value="P:DNA integration"/>
    <property type="evidence" value="ECO:0007669"/>
    <property type="project" value="InterPro"/>
</dbReference>
<dbReference type="CDD" id="cd09274">
    <property type="entry name" value="RNase_HI_RT_Ty3"/>
    <property type="match status" value="1"/>
</dbReference>
<reference evidence="5" key="1">
    <citation type="submission" date="2020-08" db="EMBL/GenBank/DDBJ databases">
        <title>Multicomponent nature underlies the extraordinary mechanical properties of spider dragline silk.</title>
        <authorList>
            <person name="Kono N."/>
            <person name="Nakamura H."/>
            <person name="Mori M."/>
            <person name="Yoshida Y."/>
            <person name="Ohtoshi R."/>
            <person name="Malay A.D."/>
            <person name="Moran D.A.P."/>
            <person name="Tomita M."/>
            <person name="Numata K."/>
            <person name="Arakawa K."/>
        </authorList>
    </citation>
    <scope>NUCLEOTIDE SEQUENCE</scope>
</reference>
<accession>A0A8X6VES0</accession>
<evidence type="ECO:0000313" key="5">
    <source>
        <dbReference type="EMBL" id="GFY15817.1"/>
    </source>
</evidence>
<dbReference type="SUPFAM" id="SSF56672">
    <property type="entry name" value="DNA/RNA polymerases"/>
    <property type="match status" value="1"/>
</dbReference>
<dbReference type="EMBL" id="BMAU01021335">
    <property type="protein sequence ID" value="GFY15817.1"/>
    <property type="molecule type" value="Genomic_DNA"/>
</dbReference>
<dbReference type="EC" id="2.7.7.49" evidence="1"/>
<dbReference type="PROSITE" id="PS50994">
    <property type="entry name" value="INTEGRASE"/>
    <property type="match status" value="1"/>
</dbReference>
<dbReference type="InterPro" id="IPR001584">
    <property type="entry name" value="Integrase_cat-core"/>
</dbReference>
<dbReference type="CDD" id="cd01647">
    <property type="entry name" value="RT_LTR"/>
    <property type="match status" value="1"/>
</dbReference>
<dbReference type="SUPFAM" id="SSF53098">
    <property type="entry name" value="Ribonuclease H-like"/>
    <property type="match status" value="1"/>
</dbReference>
<dbReference type="InterPro" id="IPR041577">
    <property type="entry name" value="RT_RNaseH_2"/>
</dbReference>
<dbReference type="InterPro" id="IPR043502">
    <property type="entry name" value="DNA/RNA_pol_sf"/>
</dbReference>
<evidence type="ECO:0000256" key="1">
    <source>
        <dbReference type="ARBA" id="ARBA00012493"/>
    </source>
</evidence>
<proteinExistence type="predicted"/>
<dbReference type="GO" id="GO:0003676">
    <property type="term" value="F:nucleic acid binding"/>
    <property type="evidence" value="ECO:0007669"/>
    <property type="project" value="InterPro"/>
</dbReference>
<dbReference type="Proteomes" id="UP000887159">
    <property type="component" value="Unassembled WGS sequence"/>
</dbReference>
<dbReference type="Pfam" id="PF00665">
    <property type="entry name" value="rve"/>
    <property type="match status" value="1"/>
</dbReference>
<dbReference type="PANTHER" id="PTHR37984">
    <property type="entry name" value="PROTEIN CBG26694"/>
    <property type="match status" value="1"/>
</dbReference>
<dbReference type="GO" id="GO:0003964">
    <property type="term" value="F:RNA-directed DNA polymerase activity"/>
    <property type="evidence" value="ECO:0007669"/>
    <property type="project" value="UniProtKB-EC"/>
</dbReference>
<protein>
    <recommendedName>
        <fullName evidence="1">RNA-directed DNA polymerase</fullName>
        <ecNumber evidence="1">2.7.7.49</ecNumber>
    </recommendedName>
</protein>
<dbReference type="Pfam" id="PF00078">
    <property type="entry name" value="RVT_1"/>
    <property type="match status" value="1"/>
</dbReference>
<evidence type="ECO:0000256" key="2">
    <source>
        <dbReference type="ARBA" id="ARBA00023268"/>
    </source>
</evidence>
<dbReference type="Gene3D" id="3.10.10.10">
    <property type="entry name" value="HIV Type 1 Reverse Transcriptase, subunit A, domain 1"/>
    <property type="match status" value="1"/>
</dbReference>
<dbReference type="InterPro" id="IPR000477">
    <property type="entry name" value="RT_dom"/>
</dbReference>
<dbReference type="FunFam" id="3.30.70.270:FF:000020">
    <property type="entry name" value="Transposon Tf2-6 polyprotein-like Protein"/>
    <property type="match status" value="1"/>
</dbReference>
<dbReference type="InterPro" id="IPR043128">
    <property type="entry name" value="Rev_trsase/Diguanyl_cyclase"/>
</dbReference>
<dbReference type="Pfam" id="PF17919">
    <property type="entry name" value="RT_RNaseH_2"/>
    <property type="match status" value="1"/>
</dbReference>
<evidence type="ECO:0000259" key="4">
    <source>
        <dbReference type="PROSITE" id="PS50994"/>
    </source>
</evidence>
<gene>
    <name evidence="5" type="primary">pol</name>
    <name evidence="5" type="ORF">TNCV_1284621</name>
</gene>
<organism evidence="5 6">
    <name type="scientific">Trichonephila clavipes</name>
    <name type="common">Golden silk orbweaver</name>
    <name type="synonym">Nephila clavipes</name>
    <dbReference type="NCBI Taxonomy" id="2585209"/>
    <lineage>
        <taxon>Eukaryota</taxon>
        <taxon>Metazoa</taxon>
        <taxon>Ecdysozoa</taxon>
        <taxon>Arthropoda</taxon>
        <taxon>Chelicerata</taxon>
        <taxon>Arachnida</taxon>
        <taxon>Araneae</taxon>
        <taxon>Araneomorphae</taxon>
        <taxon>Entelegynae</taxon>
        <taxon>Araneoidea</taxon>
        <taxon>Nephilidae</taxon>
        <taxon>Trichonephila</taxon>
    </lineage>
</organism>
<dbReference type="Gene3D" id="3.30.70.270">
    <property type="match status" value="2"/>
</dbReference>
<dbReference type="InterPro" id="IPR012337">
    <property type="entry name" value="RNaseH-like_sf"/>
</dbReference>
<keyword evidence="6" id="KW-1185">Reference proteome</keyword>
<keyword evidence="3" id="KW-0175">Coiled coil</keyword>